<protein>
    <submittedName>
        <fullName evidence="3">IspD/TarI family cytidylyltransferase</fullName>
    </submittedName>
</protein>
<dbReference type="GO" id="GO:0016779">
    <property type="term" value="F:nucleotidyltransferase activity"/>
    <property type="evidence" value="ECO:0007669"/>
    <property type="project" value="UniProtKB-KW"/>
</dbReference>
<keyword evidence="1" id="KW-0808">Transferase</keyword>
<evidence type="ECO:0000313" key="4">
    <source>
        <dbReference type="Proteomes" id="UP001501495"/>
    </source>
</evidence>
<evidence type="ECO:0000313" key="3">
    <source>
        <dbReference type="EMBL" id="GAA4109969.1"/>
    </source>
</evidence>
<dbReference type="PANTHER" id="PTHR32125:SF4">
    <property type="entry name" value="2-C-METHYL-D-ERYTHRITOL 4-PHOSPHATE CYTIDYLYLTRANSFERASE, CHLOROPLASTIC"/>
    <property type="match status" value="1"/>
</dbReference>
<dbReference type="InterPro" id="IPR034683">
    <property type="entry name" value="IspD/TarI"/>
</dbReference>
<name>A0ABP7XB61_9ACTN</name>
<dbReference type="Pfam" id="PF01128">
    <property type="entry name" value="IspD"/>
    <property type="match status" value="1"/>
</dbReference>
<keyword evidence="4" id="KW-1185">Reference proteome</keyword>
<evidence type="ECO:0000256" key="1">
    <source>
        <dbReference type="ARBA" id="ARBA00022679"/>
    </source>
</evidence>
<accession>A0ABP7XB61</accession>
<sequence length="237" mass="23859">MQRTAAVVLGAGSGSRVGALVDGVPVNKVLLEVAGVPVLVRSVRTALAAVGAEGRVVVVVRPGERDAVAAALAPHLDDAEEVALVEGGATRHASEWQALRALAPQIAAGDLEVVAIHDGARPFATLDLWRATIAAAAAEGGAVPAVTLRGLCTRSLAPVAGPLAGMQTPQAFRAAPLLAAYRAAADDGFEGTDTAACFAAYAGEGDRVVAVPSSPLNLKVTFPEDVALAEALLRGRG</sequence>
<dbReference type="InterPro" id="IPR029044">
    <property type="entry name" value="Nucleotide-diphossugar_trans"/>
</dbReference>
<dbReference type="InterPro" id="IPR050088">
    <property type="entry name" value="IspD/TarI_cytidylyltransf_bact"/>
</dbReference>
<comment type="caution">
    <text evidence="3">The sequence shown here is derived from an EMBL/GenBank/DDBJ whole genome shotgun (WGS) entry which is preliminary data.</text>
</comment>
<keyword evidence="2 3" id="KW-0548">Nucleotidyltransferase</keyword>
<dbReference type="SUPFAM" id="SSF53448">
    <property type="entry name" value="Nucleotide-diphospho-sugar transferases"/>
    <property type="match status" value="1"/>
</dbReference>
<evidence type="ECO:0000256" key="2">
    <source>
        <dbReference type="ARBA" id="ARBA00022695"/>
    </source>
</evidence>
<dbReference type="Proteomes" id="UP001501495">
    <property type="component" value="Unassembled WGS sequence"/>
</dbReference>
<proteinExistence type="predicted"/>
<organism evidence="3 4">
    <name type="scientific">Nocardioides fonticola</name>
    <dbReference type="NCBI Taxonomy" id="450363"/>
    <lineage>
        <taxon>Bacteria</taxon>
        <taxon>Bacillati</taxon>
        <taxon>Actinomycetota</taxon>
        <taxon>Actinomycetes</taxon>
        <taxon>Propionibacteriales</taxon>
        <taxon>Nocardioidaceae</taxon>
        <taxon>Nocardioides</taxon>
    </lineage>
</organism>
<dbReference type="EMBL" id="BAAAZH010000003">
    <property type="protein sequence ID" value="GAA4109969.1"/>
    <property type="molecule type" value="Genomic_DNA"/>
</dbReference>
<reference evidence="4" key="1">
    <citation type="journal article" date="2019" name="Int. J. Syst. Evol. Microbiol.">
        <title>The Global Catalogue of Microorganisms (GCM) 10K type strain sequencing project: providing services to taxonomists for standard genome sequencing and annotation.</title>
        <authorList>
            <consortium name="The Broad Institute Genomics Platform"/>
            <consortium name="The Broad Institute Genome Sequencing Center for Infectious Disease"/>
            <person name="Wu L."/>
            <person name="Ma J."/>
        </authorList>
    </citation>
    <scope>NUCLEOTIDE SEQUENCE [LARGE SCALE GENOMIC DNA]</scope>
    <source>
        <strain evidence="4">JCM 16703</strain>
    </source>
</reference>
<dbReference type="PANTHER" id="PTHR32125">
    <property type="entry name" value="2-C-METHYL-D-ERYTHRITOL 4-PHOSPHATE CYTIDYLYLTRANSFERASE, CHLOROPLASTIC"/>
    <property type="match status" value="1"/>
</dbReference>
<dbReference type="Gene3D" id="3.90.550.10">
    <property type="entry name" value="Spore Coat Polysaccharide Biosynthesis Protein SpsA, Chain A"/>
    <property type="match status" value="1"/>
</dbReference>
<gene>
    <name evidence="3" type="ORF">GCM10022215_04830</name>
</gene>
<dbReference type="RefSeq" id="WP_344731608.1">
    <property type="nucleotide sequence ID" value="NZ_BAAAZH010000003.1"/>
</dbReference>